<accession>A0ACA9Y2Y6</accession>
<name>A0ACA9Y2Y6_9ASCO</name>
<evidence type="ECO:0000313" key="1">
    <source>
        <dbReference type="EMBL" id="CAH6719203.1"/>
    </source>
</evidence>
<proteinExistence type="predicted"/>
<gene>
    <name evidence="1" type="ORF">CLIB1444_02S03224</name>
</gene>
<reference evidence="1" key="1">
    <citation type="submission" date="2022-06" db="EMBL/GenBank/DDBJ databases">
        <authorList>
            <person name="Legras J.-L."/>
            <person name="Devillers H."/>
            <person name="Grondin C."/>
        </authorList>
    </citation>
    <scope>NUCLEOTIDE SEQUENCE</scope>
    <source>
        <strain evidence="1">CLIB 1444</strain>
    </source>
</reference>
<evidence type="ECO:0000313" key="2">
    <source>
        <dbReference type="Proteomes" id="UP001152531"/>
    </source>
</evidence>
<protein>
    <submittedName>
        <fullName evidence="1">Uncharacterized protein</fullName>
    </submittedName>
</protein>
<comment type="caution">
    <text evidence="1">The sequence shown here is derived from an EMBL/GenBank/DDBJ whole genome shotgun (WGS) entry which is preliminary data.</text>
</comment>
<dbReference type="Proteomes" id="UP001152531">
    <property type="component" value="Unassembled WGS sequence"/>
</dbReference>
<keyword evidence="2" id="KW-1185">Reference proteome</keyword>
<dbReference type="EMBL" id="CALSDN010000002">
    <property type="protein sequence ID" value="CAH6719203.1"/>
    <property type="molecule type" value="Genomic_DNA"/>
</dbReference>
<sequence>METFNSFGNNEGQRFLPLIQNSNRERLGSASTYSRNSDSWELSLRDDRTFVTIDIDEESSVNSSFLTSGIKDNSNIQTNASSDSPSKHQGIIAQALGLSLTERILQFGFKTKSKDTLKKHGKKLAKSLINENEFIHMKNKKAKNKVVAEIIPALSYVGAPGLRNDFYSDLVSWSTINNQIIVALDIYVYAWSLLDYNVDPILITENDPIYCVSCAANDYVVVGSSQGKIHLISQRQNNEVKAVFEIGKSVHSIKWFADNLKFLVSDISGDVSLFQILTVDKGVELKLTKTLSSHRQLICGN</sequence>
<organism evidence="1 2">
    <name type="scientific">[Candida] jaroonii</name>
    <dbReference type="NCBI Taxonomy" id="467808"/>
    <lineage>
        <taxon>Eukaryota</taxon>
        <taxon>Fungi</taxon>
        <taxon>Dikarya</taxon>
        <taxon>Ascomycota</taxon>
        <taxon>Saccharomycotina</taxon>
        <taxon>Pichiomycetes</taxon>
        <taxon>Debaryomycetaceae</taxon>
        <taxon>Yamadazyma</taxon>
    </lineage>
</organism>